<evidence type="ECO:0000256" key="2">
    <source>
        <dbReference type="ARBA" id="ARBA00004613"/>
    </source>
</evidence>
<comment type="function">
    <text evidence="1 10">Promotes plant cell differentiation, organogenesis and somatic embryogenesis as well as cell proliferation.</text>
</comment>
<evidence type="ECO:0000256" key="5">
    <source>
        <dbReference type="ARBA" id="ARBA00022525"/>
    </source>
</evidence>
<keyword evidence="9 10" id="KW-0339">Growth factor</keyword>
<keyword evidence="5 10" id="KW-0964">Secreted</keyword>
<organism evidence="11 12">
    <name type="scientific">Colocasia esculenta</name>
    <name type="common">Wild taro</name>
    <name type="synonym">Arum esculentum</name>
    <dbReference type="NCBI Taxonomy" id="4460"/>
    <lineage>
        <taxon>Eukaryota</taxon>
        <taxon>Viridiplantae</taxon>
        <taxon>Streptophyta</taxon>
        <taxon>Embryophyta</taxon>
        <taxon>Tracheophyta</taxon>
        <taxon>Spermatophyta</taxon>
        <taxon>Magnoliopsida</taxon>
        <taxon>Liliopsida</taxon>
        <taxon>Araceae</taxon>
        <taxon>Aroideae</taxon>
        <taxon>Colocasieae</taxon>
        <taxon>Colocasia</taxon>
    </lineage>
</organism>
<dbReference type="InterPro" id="IPR009438">
    <property type="entry name" value="Phytosulfokine"/>
</dbReference>
<dbReference type="PANTHER" id="PTHR33285">
    <property type="entry name" value="PHYTOSULFOKINES 3"/>
    <property type="match status" value="1"/>
</dbReference>
<evidence type="ECO:0000256" key="1">
    <source>
        <dbReference type="ARBA" id="ARBA00003158"/>
    </source>
</evidence>
<feature type="signal peptide" evidence="10">
    <location>
        <begin position="1"/>
        <end position="23"/>
    </location>
</feature>
<reference evidence="11" key="1">
    <citation type="submission" date="2017-07" db="EMBL/GenBank/DDBJ databases">
        <title>Taro Niue Genome Assembly and Annotation.</title>
        <authorList>
            <person name="Atibalentja N."/>
            <person name="Keating K."/>
            <person name="Fields C.J."/>
        </authorList>
    </citation>
    <scope>NUCLEOTIDE SEQUENCE</scope>
    <source>
        <strain evidence="11">Niue_2</strain>
        <tissue evidence="11">Leaf</tissue>
    </source>
</reference>
<dbReference type="GO" id="GO:0030154">
    <property type="term" value="P:cell differentiation"/>
    <property type="evidence" value="ECO:0007669"/>
    <property type="project" value="UniProtKB-UniRule"/>
</dbReference>
<keyword evidence="6 10" id="KW-0765">Sulfation</keyword>
<evidence type="ECO:0000256" key="7">
    <source>
        <dbReference type="ARBA" id="ARBA00022729"/>
    </source>
</evidence>
<evidence type="ECO:0000256" key="10">
    <source>
        <dbReference type="RuleBase" id="RU368031"/>
    </source>
</evidence>
<evidence type="ECO:0000256" key="9">
    <source>
        <dbReference type="ARBA" id="ARBA00023030"/>
    </source>
</evidence>
<comment type="PTM">
    <text evidence="10">PSK-alpha is produced by endopeptidase digestion. PSK-beta is produced from PSK-alpha by exopeptidase digestion.</text>
</comment>
<comment type="subcellular location">
    <subcellularLocation>
        <location evidence="2 10">Secreted</location>
    </subcellularLocation>
</comment>
<dbReference type="AlphaFoldDB" id="A0A843W9K6"/>
<gene>
    <name evidence="11" type="ORF">Taro_037378</name>
</gene>
<dbReference type="EMBL" id="NMUH01003245">
    <property type="protein sequence ID" value="MQM04576.1"/>
    <property type="molecule type" value="Genomic_DNA"/>
</dbReference>
<evidence type="ECO:0000256" key="8">
    <source>
        <dbReference type="ARBA" id="ARBA00022782"/>
    </source>
</evidence>
<evidence type="ECO:0000256" key="4">
    <source>
        <dbReference type="ARBA" id="ARBA00022473"/>
    </source>
</evidence>
<dbReference type="GO" id="GO:0005576">
    <property type="term" value="C:extracellular region"/>
    <property type="evidence" value="ECO:0007669"/>
    <property type="project" value="UniProtKB-SubCell"/>
</dbReference>
<dbReference type="GO" id="GO:0008283">
    <property type="term" value="P:cell population proliferation"/>
    <property type="evidence" value="ECO:0007669"/>
    <property type="project" value="UniProtKB-UniRule"/>
</dbReference>
<protein>
    <recommendedName>
        <fullName evidence="10">Phytosulfokine</fullName>
    </recommendedName>
    <component>
        <recommendedName>
            <fullName evidence="10">Phytosulfokine-alpha</fullName>
            <shortName evidence="10">PSK-alpha</shortName>
            <shortName evidence="10">Phytosulfokine-a</shortName>
        </recommendedName>
    </component>
    <component>
        <recommendedName>
            <fullName evidence="10">Phytosulfokine-beta</fullName>
            <shortName evidence="10">PSK-beta</shortName>
            <shortName evidence="10">Phytosulfokine-b</shortName>
        </recommendedName>
    </component>
</protein>
<name>A0A843W9K6_COLES</name>
<feature type="chain" id="PRO_5033097312" description="Phytosulfokine" evidence="10">
    <location>
        <begin position="24"/>
        <end position="80"/>
    </location>
</feature>
<keyword evidence="7 10" id="KW-0732">Signal</keyword>
<evidence type="ECO:0000313" key="12">
    <source>
        <dbReference type="Proteomes" id="UP000652761"/>
    </source>
</evidence>
<dbReference type="Pfam" id="PF06404">
    <property type="entry name" value="PSK"/>
    <property type="match status" value="1"/>
</dbReference>
<keyword evidence="12" id="KW-1185">Reference proteome</keyword>
<evidence type="ECO:0000256" key="6">
    <source>
        <dbReference type="ARBA" id="ARBA00022641"/>
    </source>
</evidence>
<comment type="PTM">
    <text evidence="10">Sulfation is important for activity and for the binding to a putative membrane receptor.</text>
</comment>
<evidence type="ECO:0000313" key="11">
    <source>
        <dbReference type="EMBL" id="MQM04576.1"/>
    </source>
</evidence>
<proteinExistence type="inferred from homology"/>
<dbReference type="OrthoDB" id="1858282at2759"/>
<sequence length="80" mass="8957">MSKSTSLSLLVLGLLLFASFTQGTRPVPAQPMATTEQQPLVATAEEQMEATPVERCGDECMMRRTLEAHLDYIYTQEKKH</sequence>
<comment type="similarity">
    <text evidence="3 10">Belongs to the phytosulfokine family.</text>
</comment>
<dbReference type="Proteomes" id="UP000652761">
    <property type="component" value="Unassembled WGS sequence"/>
</dbReference>
<dbReference type="GO" id="GO:0008083">
    <property type="term" value="F:growth factor activity"/>
    <property type="evidence" value="ECO:0007669"/>
    <property type="project" value="UniProtKB-UniRule"/>
</dbReference>
<keyword evidence="4 10" id="KW-0217">Developmental protein</keyword>
<evidence type="ECO:0000256" key="3">
    <source>
        <dbReference type="ARBA" id="ARBA00010781"/>
    </source>
</evidence>
<keyword evidence="8 10" id="KW-0221">Differentiation</keyword>
<comment type="caution">
    <text evidence="11">The sequence shown here is derived from an EMBL/GenBank/DDBJ whole genome shotgun (WGS) entry which is preliminary data.</text>
</comment>
<accession>A0A843W9K6</accession>
<dbReference type="PANTHER" id="PTHR33285:SF55">
    <property type="entry name" value="PHYTOSULFOKINES 3"/>
    <property type="match status" value="1"/>
</dbReference>